<evidence type="ECO:0000256" key="7">
    <source>
        <dbReference type="PIRSR" id="PIRSR600175-2"/>
    </source>
</evidence>
<keyword evidence="5 9" id="KW-0472">Membrane</keyword>
<evidence type="ECO:0000256" key="9">
    <source>
        <dbReference type="SAM" id="Phobius"/>
    </source>
</evidence>
<dbReference type="InterPro" id="IPR037272">
    <property type="entry name" value="SNS_sf"/>
</dbReference>
<dbReference type="PANTHER" id="PTHR11616">
    <property type="entry name" value="SODIUM/CHLORIDE DEPENDENT TRANSPORTER"/>
    <property type="match status" value="1"/>
</dbReference>
<dbReference type="SUPFAM" id="SSF161070">
    <property type="entry name" value="SNF-like"/>
    <property type="match status" value="1"/>
</dbReference>
<comment type="subcellular location">
    <subcellularLocation>
        <location evidence="1">Membrane</location>
        <topology evidence="1">Multi-pass membrane protein</topology>
    </subcellularLocation>
</comment>
<evidence type="ECO:0000256" key="8">
    <source>
        <dbReference type="RuleBase" id="RU003732"/>
    </source>
</evidence>
<evidence type="ECO:0000313" key="10">
    <source>
        <dbReference type="EMBL" id="KAK2827312.1"/>
    </source>
</evidence>
<dbReference type="GO" id="GO:0046872">
    <property type="term" value="F:metal ion binding"/>
    <property type="evidence" value="ECO:0007669"/>
    <property type="project" value="UniProtKB-KW"/>
</dbReference>
<feature type="disulfide bond" evidence="7">
    <location>
        <begin position="138"/>
        <end position="147"/>
    </location>
</feature>
<dbReference type="Pfam" id="PF00209">
    <property type="entry name" value="SNF"/>
    <property type="match status" value="1"/>
</dbReference>
<feature type="transmembrane region" description="Helical" evidence="9">
    <location>
        <begin position="443"/>
        <end position="461"/>
    </location>
</feature>
<feature type="transmembrane region" description="Helical" evidence="9">
    <location>
        <begin position="227"/>
        <end position="254"/>
    </location>
</feature>
<proteinExistence type="inferred from homology"/>
<keyword evidence="3 8" id="KW-0812">Transmembrane</keyword>
<feature type="binding site" evidence="6">
    <location>
        <position position="277"/>
    </location>
    <ligand>
        <name>Na(+)</name>
        <dbReference type="ChEBI" id="CHEBI:29101"/>
        <label>1</label>
    </ligand>
</feature>
<evidence type="ECO:0000313" key="11">
    <source>
        <dbReference type="Proteomes" id="UP001187315"/>
    </source>
</evidence>
<sequence>MGESEKRTARNKELTERGQWRNKMEFLLAMAGNIVGLGNVWRFPYLCFKNGGGAFLIPYILFAVTCGVPLFVLDICIGQYTKQSPAKFWGRLCPLAEGFGYGSYVISMYSTSAYNMLLAWALFYLISSMSFTLPWTTCGNHWNTVHCVELTSNQSNMILNSTQGNSSISSVIEFWNGRVLNISQGIDTLGTLNWEILLCLLASWVACYFCIWKGVKSTGKAVYFTATFPYVMMLLLMLRGLTLPGALTGIKYYLYPKPSYLADSQVWIDAGTQIFFSYSLATGSIAVFGSYNTYKNNSYRDCIWLCVLNSCTSFVAGFVVFSILGFMAEKLGVDMEDITESGPGLAFIAYPQAVALMPLPQLWSSCFFIMLLLLGLDTQFAGLELTVSTAIDVFPNVLRRPYMRELFLLFFCTACFCFQILMTTQGGIYIFQLIDYYGSSGASLLFMGLIESLIIGWIFGTDRMFDIIEDMCDIRPNAFFKYCWNYFTPLMCLGTLFFCIVKYKPLMYNNVYIYPNWAYGIGLFMVTISPVLVITWGLVKLYTSSGSLKERFKSVCTPDDKLPMTENQKVQLQISETIVAGI</sequence>
<keyword evidence="7" id="KW-1015">Disulfide bond</keyword>
<keyword evidence="6" id="KW-0915">Sodium</keyword>
<evidence type="ECO:0000256" key="4">
    <source>
        <dbReference type="ARBA" id="ARBA00022989"/>
    </source>
</evidence>
<evidence type="ECO:0000256" key="6">
    <source>
        <dbReference type="PIRSR" id="PIRSR600175-1"/>
    </source>
</evidence>
<feature type="binding site" evidence="6">
    <location>
        <position position="309"/>
    </location>
    <ligand>
        <name>Na(+)</name>
        <dbReference type="ChEBI" id="CHEBI:29101"/>
        <label>1</label>
    </ligand>
</feature>
<comment type="similarity">
    <text evidence="8">Belongs to the sodium:neurotransmitter symporter (SNF) (TC 2.A.22) family.</text>
</comment>
<comment type="caution">
    <text evidence="10">The sequence shown here is derived from an EMBL/GenBank/DDBJ whole genome shotgun (WGS) entry which is preliminary data.</text>
</comment>
<dbReference type="AlphaFoldDB" id="A0AA88M0N2"/>
<protein>
    <recommendedName>
        <fullName evidence="8">Transporter</fullName>
    </recommendedName>
</protein>
<feature type="binding site" evidence="6">
    <location>
        <position position="374"/>
    </location>
    <ligand>
        <name>Na(+)</name>
        <dbReference type="ChEBI" id="CHEBI:29101"/>
        <label>1</label>
    </ligand>
</feature>
<feature type="transmembrane region" description="Helical" evidence="9">
    <location>
        <begin position="98"/>
        <end position="126"/>
    </location>
</feature>
<keyword evidence="11" id="KW-1185">Reference proteome</keyword>
<feature type="transmembrane region" description="Helical" evidence="9">
    <location>
        <begin position="482"/>
        <end position="505"/>
    </location>
</feature>
<gene>
    <name evidence="10" type="ORF">Q7C36_018238</name>
</gene>
<feature type="transmembrane region" description="Helical" evidence="9">
    <location>
        <begin position="303"/>
        <end position="328"/>
    </location>
</feature>
<name>A0AA88M0N2_TACVA</name>
<feature type="binding site" evidence="6">
    <location>
        <position position="377"/>
    </location>
    <ligand>
        <name>Na(+)</name>
        <dbReference type="ChEBI" id="CHEBI:29101"/>
        <label>1</label>
    </ligand>
</feature>
<feature type="binding site" evidence="6">
    <location>
        <position position="32"/>
    </location>
    <ligand>
        <name>Na(+)</name>
        <dbReference type="ChEBI" id="CHEBI:29101"/>
        <label>1</label>
    </ligand>
</feature>
<feature type="transmembrane region" description="Helical" evidence="9">
    <location>
        <begin position="56"/>
        <end position="77"/>
    </location>
</feature>
<dbReference type="GO" id="GO:0005886">
    <property type="term" value="C:plasma membrane"/>
    <property type="evidence" value="ECO:0007669"/>
    <property type="project" value="TreeGrafter"/>
</dbReference>
<dbReference type="GO" id="GO:0042995">
    <property type="term" value="C:cell projection"/>
    <property type="evidence" value="ECO:0007669"/>
    <property type="project" value="TreeGrafter"/>
</dbReference>
<keyword evidence="2 8" id="KW-0813">Transport</keyword>
<feature type="transmembrane region" description="Helical" evidence="9">
    <location>
        <begin position="274"/>
        <end position="291"/>
    </location>
</feature>
<feature type="transmembrane region" description="Helical" evidence="9">
    <location>
        <begin position="517"/>
        <end position="539"/>
    </location>
</feature>
<keyword evidence="6" id="KW-0479">Metal-binding</keyword>
<dbReference type="PROSITE" id="PS00754">
    <property type="entry name" value="NA_NEUROTRAN_SYMP_2"/>
    <property type="match status" value="1"/>
</dbReference>
<evidence type="ECO:0000256" key="1">
    <source>
        <dbReference type="ARBA" id="ARBA00004141"/>
    </source>
</evidence>
<dbReference type="PROSITE" id="PS50267">
    <property type="entry name" value="NA_NEUROTRAN_SYMP_3"/>
    <property type="match status" value="1"/>
</dbReference>
<keyword evidence="4 9" id="KW-1133">Transmembrane helix</keyword>
<feature type="transmembrane region" description="Helical" evidence="9">
    <location>
        <begin position="348"/>
        <end position="374"/>
    </location>
</feature>
<evidence type="ECO:0000256" key="2">
    <source>
        <dbReference type="ARBA" id="ARBA00022448"/>
    </source>
</evidence>
<feature type="transmembrane region" description="Helical" evidence="9">
    <location>
        <begin position="26"/>
        <end position="44"/>
    </location>
</feature>
<dbReference type="PROSITE" id="PS00610">
    <property type="entry name" value="NA_NEUROTRAN_SYMP_1"/>
    <property type="match status" value="1"/>
</dbReference>
<feature type="binding site" evidence="6">
    <location>
        <position position="35"/>
    </location>
    <ligand>
        <name>Na(+)</name>
        <dbReference type="ChEBI" id="CHEBI:29101"/>
        <label>1</label>
    </ligand>
</feature>
<feature type="binding site" evidence="6">
    <location>
        <position position="39"/>
    </location>
    <ligand>
        <name>Na(+)</name>
        <dbReference type="ChEBI" id="CHEBI:29101"/>
        <label>1</label>
    </ligand>
</feature>
<dbReference type="GO" id="GO:0005332">
    <property type="term" value="F:gamma-aminobutyric acid:sodium:chloride symporter activity"/>
    <property type="evidence" value="ECO:0007669"/>
    <property type="project" value="TreeGrafter"/>
</dbReference>
<reference evidence="10" key="1">
    <citation type="submission" date="2023-08" db="EMBL/GenBank/DDBJ databases">
        <title>Pelteobagrus vachellii genome.</title>
        <authorList>
            <person name="Liu H."/>
        </authorList>
    </citation>
    <scope>NUCLEOTIDE SEQUENCE</scope>
    <source>
        <strain evidence="10">PRFRI_2022a</strain>
        <tissue evidence="10">Muscle</tissue>
    </source>
</reference>
<dbReference type="PANTHER" id="PTHR11616:SF237">
    <property type="entry name" value="TRANSPORTER"/>
    <property type="match status" value="1"/>
</dbReference>
<dbReference type="InterPro" id="IPR000175">
    <property type="entry name" value="Na/ntran_symport"/>
</dbReference>
<evidence type="ECO:0000256" key="3">
    <source>
        <dbReference type="ARBA" id="ARBA00022692"/>
    </source>
</evidence>
<dbReference type="PRINTS" id="PR00176">
    <property type="entry name" value="NANEUSMPORT"/>
</dbReference>
<dbReference type="Proteomes" id="UP001187315">
    <property type="component" value="Unassembled WGS sequence"/>
</dbReference>
<accession>A0AA88M0N2</accession>
<evidence type="ECO:0000256" key="5">
    <source>
        <dbReference type="ARBA" id="ARBA00023136"/>
    </source>
</evidence>
<dbReference type="EMBL" id="JAVHJS010000019">
    <property type="protein sequence ID" value="KAK2827312.1"/>
    <property type="molecule type" value="Genomic_DNA"/>
</dbReference>
<feature type="transmembrane region" description="Helical" evidence="9">
    <location>
        <begin position="406"/>
        <end position="431"/>
    </location>
</feature>
<keyword evidence="8" id="KW-0769">Symport</keyword>
<organism evidence="10 11">
    <name type="scientific">Tachysurus vachellii</name>
    <name type="common">Darkbarbel catfish</name>
    <name type="synonym">Pelteobagrus vachellii</name>
    <dbReference type="NCBI Taxonomy" id="175792"/>
    <lineage>
        <taxon>Eukaryota</taxon>
        <taxon>Metazoa</taxon>
        <taxon>Chordata</taxon>
        <taxon>Craniata</taxon>
        <taxon>Vertebrata</taxon>
        <taxon>Euteleostomi</taxon>
        <taxon>Actinopterygii</taxon>
        <taxon>Neopterygii</taxon>
        <taxon>Teleostei</taxon>
        <taxon>Ostariophysi</taxon>
        <taxon>Siluriformes</taxon>
        <taxon>Bagridae</taxon>
        <taxon>Tachysurus</taxon>
    </lineage>
</organism>
<feature type="transmembrane region" description="Helical" evidence="9">
    <location>
        <begin position="194"/>
        <end position="215"/>
    </location>
</feature>